<dbReference type="InParanoid" id="A0A165RBW8"/>
<dbReference type="EMBL" id="KV425584">
    <property type="protein sequence ID" value="KZT23592.1"/>
    <property type="molecule type" value="Genomic_DNA"/>
</dbReference>
<accession>A0A165RBW8</accession>
<evidence type="ECO:0000313" key="3">
    <source>
        <dbReference type="Proteomes" id="UP000076761"/>
    </source>
</evidence>
<gene>
    <name evidence="2" type="ORF">NEOLEDRAFT_1069387</name>
</gene>
<evidence type="ECO:0000313" key="2">
    <source>
        <dbReference type="EMBL" id="KZT23592.1"/>
    </source>
</evidence>
<keyword evidence="1" id="KW-0812">Transmembrane</keyword>
<keyword evidence="1" id="KW-0472">Membrane</keyword>
<feature type="transmembrane region" description="Helical" evidence="1">
    <location>
        <begin position="131"/>
        <end position="151"/>
    </location>
</feature>
<feature type="transmembrane region" description="Helical" evidence="1">
    <location>
        <begin position="12"/>
        <end position="37"/>
    </location>
</feature>
<feature type="transmembrane region" description="Helical" evidence="1">
    <location>
        <begin position="171"/>
        <end position="193"/>
    </location>
</feature>
<reference evidence="2 3" key="1">
    <citation type="journal article" date="2016" name="Mol. Biol. Evol.">
        <title>Comparative Genomics of Early-Diverging Mushroom-Forming Fungi Provides Insights into the Origins of Lignocellulose Decay Capabilities.</title>
        <authorList>
            <person name="Nagy L.G."/>
            <person name="Riley R."/>
            <person name="Tritt A."/>
            <person name="Adam C."/>
            <person name="Daum C."/>
            <person name="Floudas D."/>
            <person name="Sun H."/>
            <person name="Yadav J.S."/>
            <person name="Pangilinan J."/>
            <person name="Larsson K.H."/>
            <person name="Matsuura K."/>
            <person name="Barry K."/>
            <person name="Labutti K."/>
            <person name="Kuo R."/>
            <person name="Ohm R.A."/>
            <person name="Bhattacharya S.S."/>
            <person name="Shirouzu T."/>
            <person name="Yoshinaga Y."/>
            <person name="Martin F.M."/>
            <person name="Grigoriev I.V."/>
            <person name="Hibbett D.S."/>
        </authorList>
    </citation>
    <scope>NUCLEOTIDE SEQUENCE [LARGE SCALE GENOMIC DNA]</scope>
    <source>
        <strain evidence="2 3">HHB14362 ss-1</strain>
    </source>
</reference>
<keyword evidence="1" id="KW-1133">Transmembrane helix</keyword>
<feature type="transmembrane region" description="Helical" evidence="1">
    <location>
        <begin position="98"/>
        <end position="119"/>
    </location>
</feature>
<feature type="transmembrane region" description="Helical" evidence="1">
    <location>
        <begin position="245"/>
        <end position="264"/>
    </location>
</feature>
<feature type="transmembrane region" description="Helical" evidence="1">
    <location>
        <begin position="214"/>
        <end position="239"/>
    </location>
</feature>
<evidence type="ECO:0000256" key="1">
    <source>
        <dbReference type="SAM" id="Phobius"/>
    </source>
</evidence>
<organism evidence="2 3">
    <name type="scientific">Neolentinus lepideus HHB14362 ss-1</name>
    <dbReference type="NCBI Taxonomy" id="1314782"/>
    <lineage>
        <taxon>Eukaryota</taxon>
        <taxon>Fungi</taxon>
        <taxon>Dikarya</taxon>
        <taxon>Basidiomycota</taxon>
        <taxon>Agaricomycotina</taxon>
        <taxon>Agaricomycetes</taxon>
        <taxon>Gloeophyllales</taxon>
        <taxon>Gloeophyllaceae</taxon>
        <taxon>Neolentinus</taxon>
    </lineage>
</organism>
<name>A0A165RBW8_9AGAM</name>
<protein>
    <submittedName>
        <fullName evidence="2">Uncharacterized protein</fullName>
    </submittedName>
</protein>
<feature type="transmembrane region" description="Helical" evidence="1">
    <location>
        <begin position="49"/>
        <end position="72"/>
    </location>
</feature>
<sequence>MASSALVFGRSLYIGNIMAAILYGIQLYITFESVYYLIVFRNQNDRTRIFYVGYGIVMLICMTFAMAANALMGQRVFVEKPGYPGGPAAYYEAKGKPWFNVLGCAMDLLGNFLGDGLLLYRCYMIWGSNRLLITFPALVYAASTVTAVLSVVESALPGSSFFQSQATSFGIPWIALTCAYNVMMTALIVTRILRVQHQVKSSALSSERARMYTGIVAILVESALPFTILGIAFAVILGKNLPTEVALAAIWGSFVGLAPQLIILRVSMGRAWSKETVVQLTCPGPITFAPPPALSIEVSQLSSSSAPTTVAGVKFGKFGQTLAPSV</sequence>
<proteinExistence type="predicted"/>
<dbReference type="AlphaFoldDB" id="A0A165RBW8"/>
<dbReference type="Proteomes" id="UP000076761">
    <property type="component" value="Unassembled WGS sequence"/>
</dbReference>
<dbReference type="OrthoDB" id="3351617at2759"/>
<keyword evidence="3" id="KW-1185">Reference proteome</keyword>